<accession>A0A834YC78</accession>
<feature type="compositionally biased region" description="Polar residues" evidence="3">
    <location>
        <begin position="720"/>
        <end position="736"/>
    </location>
</feature>
<evidence type="ECO:0000313" key="5">
    <source>
        <dbReference type="EMBL" id="KAF8376920.1"/>
    </source>
</evidence>
<dbReference type="GO" id="GO:0003723">
    <property type="term" value="F:RNA binding"/>
    <property type="evidence" value="ECO:0007669"/>
    <property type="project" value="UniProtKB-UniRule"/>
</dbReference>
<feature type="compositionally biased region" description="Polar residues" evidence="3">
    <location>
        <begin position="572"/>
        <end position="587"/>
    </location>
</feature>
<keyword evidence="1" id="KW-0677">Repeat</keyword>
<feature type="compositionally biased region" description="Gly residues" evidence="3">
    <location>
        <begin position="699"/>
        <end position="708"/>
    </location>
</feature>
<proteinExistence type="predicted"/>
<evidence type="ECO:0000256" key="2">
    <source>
        <dbReference type="PROSITE-ProRule" id="PRU00117"/>
    </source>
</evidence>
<dbReference type="Proteomes" id="UP000655225">
    <property type="component" value="Unassembled WGS sequence"/>
</dbReference>
<dbReference type="AlphaFoldDB" id="A0A834YC78"/>
<evidence type="ECO:0000256" key="1">
    <source>
        <dbReference type="ARBA" id="ARBA00022737"/>
    </source>
</evidence>
<feature type="region of interest" description="Disordered" evidence="3">
    <location>
        <begin position="129"/>
        <end position="168"/>
    </location>
</feature>
<dbReference type="SUPFAM" id="SSF54791">
    <property type="entry name" value="Eukaryotic type KH-domain (KH-domain type I)"/>
    <property type="match status" value="2"/>
</dbReference>
<dbReference type="InterPro" id="IPR004088">
    <property type="entry name" value="KH_dom_type_1"/>
</dbReference>
<feature type="compositionally biased region" description="Polar residues" evidence="3">
    <location>
        <begin position="129"/>
        <end position="146"/>
    </location>
</feature>
<feature type="compositionally biased region" description="Low complexity" evidence="3">
    <location>
        <begin position="737"/>
        <end position="755"/>
    </location>
</feature>
<feature type="domain" description="K Homology" evidence="4">
    <location>
        <begin position="323"/>
        <end position="397"/>
    </location>
</feature>
<dbReference type="InterPro" id="IPR004087">
    <property type="entry name" value="KH_dom"/>
</dbReference>
<dbReference type="Pfam" id="PF00013">
    <property type="entry name" value="KH_1"/>
    <property type="match status" value="2"/>
</dbReference>
<dbReference type="OMA" id="RPYGMQQ"/>
<comment type="caution">
    <text evidence="5">The sequence shown here is derived from an EMBL/GenBank/DDBJ whole genome shotgun (WGS) entry which is preliminary data.</text>
</comment>
<evidence type="ECO:0000313" key="6">
    <source>
        <dbReference type="Proteomes" id="UP000655225"/>
    </source>
</evidence>
<feature type="compositionally biased region" description="Polar residues" evidence="3">
    <location>
        <begin position="527"/>
        <end position="548"/>
    </location>
</feature>
<keyword evidence="2" id="KW-0694">RNA-binding</keyword>
<evidence type="ECO:0000256" key="3">
    <source>
        <dbReference type="SAM" id="MobiDB-lite"/>
    </source>
</evidence>
<dbReference type="EMBL" id="JABCRI010000024">
    <property type="protein sequence ID" value="KAF8376920.1"/>
    <property type="molecule type" value="Genomic_DNA"/>
</dbReference>
<feature type="compositionally biased region" description="Low complexity" evidence="3">
    <location>
        <begin position="709"/>
        <end position="718"/>
    </location>
</feature>
<reference evidence="5 6" key="1">
    <citation type="submission" date="2020-04" db="EMBL/GenBank/DDBJ databases">
        <title>Plant Genome Project.</title>
        <authorList>
            <person name="Zhang R.-G."/>
        </authorList>
    </citation>
    <scope>NUCLEOTIDE SEQUENCE [LARGE SCALE GENOMIC DNA]</scope>
    <source>
        <strain evidence="5">YNK0</strain>
        <tissue evidence="5">Leaf</tissue>
    </source>
</reference>
<gene>
    <name evidence="5" type="ORF">HHK36_030291</name>
</gene>
<sequence length="803" mass="85191">MAEEEVAAASSPVPSDHKRKLDDLEPEAPEQAVSSPPPAETLADLKSNEDSNENDAQKDLEVAAEVSDSPEAKRPRLDEEIVGSENGHLVEQLDEPPTETAQEPLVENLQTEVAEYSSIGILQEVNKEQTPMENQQTGNAQLQSVENPEVDNTQHDSGEDLQQPTSGIPQQGDLSFAQQQPTPEIQTMSRKMDVPNNKVILPGRIEAHYLSLAVLNHLAPPGLCQFLSDLLLVFSLHPSVGALIGKAGDTIRFLQSNSGAKIQITRDADADPNSSSRPVELLGSLESINKAEKMIKDVIVEAEAGGSPSLVAMGFSIAQAGGATEQIQIDVPNEKVGVIIGKGGQTIKNLQTKSGARIQLIPQNLPEGDQSKDRTVRVTGNKKQIEMAKEMIKEVMNQPVRSATLSSFYNRQNYRPRGPTGAPQWGPRAPPAHPTGYDYQRRGMFPSQNPQYPPPSHGSYPPQQPTPRSSFNAGWDQRPPATVQAPQQSGGYDYYGQGGHVADAPSSGPVSTPAFGPASAVGPPPTQVNYNYGQPANYSQSAHPQQSYGHGYDEPKYENQAPTQHAYGGQGNSQPAVYPQMNTQPGYAQQPYGKTPSYGMPAQGPPPQSYGPPRTGQPGDVPYQGPISSTQSYGPNAQSQQSYGPTQQTYPYGGSTPATNDGYNQPPTGPASGTGYPQQGSQAVSNYSQLGGQPAPGYAQGGPAGGYGPYSSSQPGYSEQPVQNNTGYGYQGPSDTGYNSAPASAYGAPSSGQPGYVQVQPTPNQASYDQMPQSGGYGGVPGSAPVAVGYAQYDSTQIYGGHH</sequence>
<evidence type="ECO:0000259" key="4">
    <source>
        <dbReference type="SMART" id="SM00322"/>
    </source>
</evidence>
<feature type="compositionally biased region" description="Basic and acidic residues" evidence="3">
    <location>
        <begin position="70"/>
        <end position="79"/>
    </location>
</feature>
<feature type="compositionally biased region" description="Polar residues" evidence="3">
    <location>
        <begin position="626"/>
        <end position="666"/>
    </location>
</feature>
<dbReference type="CDD" id="cd00105">
    <property type="entry name" value="KH-I"/>
    <property type="match status" value="1"/>
</dbReference>
<dbReference type="InterPro" id="IPR036612">
    <property type="entry name" value="KH_dom_type_1_sf"/>
</dbReference>
<feature type="compositionally biased region" description="Polar residues" evidence="3">
    <location>
        <begin position="675"/>
        <end position="690"/>
    </location>
</feature>
<dbReference type="PANTHER" id="PTHR10288">
    <property type="entry name" value="KH DOMAIN CONTAINING RNA BINDING PROTEIN"/>
    <property type="match status" value="1"/>
</dbReference>
<organism evidence="5 6">
    <name type="scientific">Tetracentron sinense</name>
    <name type="common">Spur-leaf</name>
    <dbReference type="NCBI Taxonomy" id="13715"/>
    <lineage>
        <taxon>Eukaryota</taxon>
        <taxon>Viridiplantae</taxon>
        <taxon>Streptophyta</taxon>
        <taxon>Embryophyta</taxon>
        <taxon>Tracheophyta</taxon>
        <taxon>Spermatophyta</taxon>
        <taxon>Magnoliopsida</taxon>
        <taxon>Trochodendrales</taxon>
        <taxon>Trochodendraceae</taxon>
        <taxon>Tetracentron</taxon>
    </lineage>
</organism>
<dbReference type="SMART" id="SM00322">
    <property type="entry name" value="KH"/>
    <property type="match status" value="2"/>
</dbReference>
<name>A0A834YC78_TETSI</name>
<dbReference type="OrthoDB" id="5204190at2759"/>
<feature type="region of interest" description="Disordered" evidence="3">
    <location>
        <begin position="1"/>
        <end position="103"/>
    </location>
</feature>
<keyword evidence="6" id="KW-1185">Reference proteome</keyword>
<feature type="compositionally biased region" description="Polar residues" evidence="3">
    <location>
        <begin position="759"/>
        <end position="773"/>
    </location>
</feature>
<protein>
    <recommendedName>
        <fullName evidence="4">K Homology domain-containing protein</fullName>
    </recommendedName>
</protein>
<dbReference type="PROSITE" id="PS50084">
    <property type="entry name" value="KH_TYPE_1"/>
    <property type="match status" value="2"/>
</dbReference>
<feature type="region of interest" description="Disordered" evidence="3">
    <location>
        <begin position="408"/>
        <end position="779"/>
    </location>
</feature>
<feature type="domain" description="K Homology" evidence="4">
    <location>
        <begin position="228"/>
        <end position="300"/>
    </location>
</feature>
<dbReference type="Gene3D" id="3.30.1370.10">
    <property type="entry name" value="K Homology domain, type 1"/>
    <property type="match status" value="2"/>
</dbReference>